<accession>A0A9P6MEW1</accession>
<name>A0A9P6MEW1_9FUNG</name>
<feature type="non-terminal residue" evidence="1">
    <location>
        <position position="1"/>
    </location>
</feature>
<gene>
    <name evidence="1" type="ORF">BGZ80_007608</name>
</gene>
<keyword evidence="2" id="KW-1185">Reference proteome</keyword>
<protein>
    <submittedName>
        <fullName evidence="1">Uncharacterized protein</fullName>
    </submittedName>
</protein>
<dbReference type="Proteomes" id="UP000703661">
    <property type="component" value="Unassembled WGS sequence"/>
</dbReference>
<evidence type="ECO:0000313" key="2">
    <source>
        <dbReference type="Proteomes" id="UP000703661"/>
    </source>
</evidence>
<reference evidence="1" key="1">
    <citation type="journal article" date="2020" name="Fungal Divers.">
        <title>Resolving the Mortierellaceae phylogeny through synthesis of multi-gene phylogenetics and phylogenomics.</title>
        <authorList>
            <person name="Vandepol N."/>
            <person name="Liber J."/>
            <person name="Desiro A."/>
            <person name="Na H."/>
            <person name="Kennedy M."/>
            <person name="Barry K."/>
            <person name="Grigoriev I.V."/>
            <person name="Miller A.N."/>
            <person name="O'Donnell K."/>
            <person name="Stajich J.E."/>
            <person name="Bonito G."/>
        </authorList>
    </citation>
    <scope>NUCLEOTIDE SEQUENCE</scope>
    <source>
        <strain evidence="1">NRRL 2769</strain>
    </source>
</reference>
<comment type="caution">
    <text evidence="1">The sequence shown here is derived from an EMBL/GenBank/DDBJ whole genome shotgun (WGS) entry which is preliminary data.</text>
</comment>
<organism evidence="1 2">
    <name type="scientific">Entomortierella chlamydospora</name>
    <dbReference type="NCBI Taxonomy" id="101097"/>
    <lineage>
        <taxon>Eukaryota</taxon>
        <taxon>Fungi</taxon>
        <taxon>Fungi incertae sedis</taxon>
        <taxon>Mucoromycota</taxon>
        <taxon>Mortierellomycotina</taxon>
        <taxon>Mortierellomycetes</taxon>
        <taxon>Mortierellales</taxon>
        <taxon>Mortierellaceae</taxon>
        <taxon>Entomortierella</taxon>
    </lineage>
</organism>
<proteinExistence type="predicted"/>
<dbReference type="EMBL" id="JAAAID010003921">
    <property type="protein sequence ID" value="KAF9995107.1"/>
    <property type="molecule type" value="Genomic_DNA"/>
</dbReference>
<evidence type="ECO:0000313" key="1">
    <source>
        <dbReference type="EMBL" id="KAF9995107.1"/>
    </source>
</evidence>
<sequence length="93" mass="10587">LQSPAIKLTKIRLGHGEHLLRLLEIYQSTCFSVIRIQGYLRKFYGSYIFKMKSRCIEQAEMATLNKGISKPFRTGGCKNNGQRQGMTTAYSLP</sequence>
<dbReference type="AlphaFoldDB" id="A0A9P6MEW1"/>